<dbReference type="EMBL" id="CP007032">
    <property type="protein sequence ID" value="AHF05841.1"/>
    <property type="molecule type" value="Genomic_DNA"/>
</dbReference>
<dbReference type="Pfam" id="PF02597">
    <property type="entry name" value="ThiS"/>
    <property type="match status" value="1"/>
</dbReference>
<name>W0E9W4_9FIRM</name>
<dbReference type="InterPro" id="IPR012675">
    <property type="entry name" value="Beta-grasp_dom_sf"/>
</dbReference>
<proteinExistence type="predicted"/>
<evidence type="ECO:0000313" key="1">
    <source>
        <dbReference type="EMBL" id="AHF05841.1"/>
    </source>
</evidence>
<dbReference type="Gene3D" id="3.10.20.30">
    <property type="match status" value="1"/>
</dbReference>
<dbReference type="eggNOG" id="COG1977">
    <property type="taxonomic scope" value="Bacteria"/>
</dbReference>
<gene>
    <name evidence="1" type="ORF">DESME_01155</name>
</gene>
<dbReference type="SUPFAM" id="SSF54285">
    <property type="entry name" value="MoaD/ThiS"/>
    <property type="match status" value="1"/>
</dbReference>
<dbReference type="CDD" id="cd17040">
    <property type="entry name" value="Ubl_MoaD_like"/>
    <property type="match status" value="1"/>
</dbReference>
<keyword evidence="2" id="KW-1185">Reference proteome</keyword>
<dbReference type="HOGENOM" id="CLU_114601_5_3_9"/>
<dbReference type="OrthoDB" id="9801945at2"/>
<sequence>MNVKIKLFATFREGRFKVEEREFPEESQVGDVLQSLGIAPEEVAICLVNGRDAKEDRILEEGDTLSLFPPVGGG</sequence>
<evidence type="ECO:0000313" key="2">
    <source>
        <dbReference type="Proteomes" id="UP000010847"/>
    </source>
</evidence>
<dbReference type="InterPro" id="IPR016155">
    <property type="entry name" value="Mopterin_synth/thiamin_S_b"/>
</dbReference>
<accession>W0E9W4</accession>
<organism evidence="1 2">
    <name type="scientific">Desulfitobacterium metallireducens DSM 15288</name>
    <dbReference type="NCBI Taxonomy" id="871968"/>
    <lineage>
        <taxon>Bacteria</taxon>
        <taxon>Bacillati</taxon>
        <taxon>Bacillota</taxon>
        <taxon>Clostridia</taxon>
        <taxon>Eubacteriales</taxon>
        <taxon>Desulfitobacteriaceae</taxon>
        <taxon>Desulfitobacterium</taxon>
    </lineage>
</organism>
<protein>
    <submittedName>
        <fullName evidence="1">Molybdenum cofactor biosynthesis protein MoaD</fullName>
    </submittedName>
</protein>
<dbReference type="InterPro" id="IPR003749">
    <property type="entry name" value="ThiS/MoaD-like"/>
</dbReference>
<dbReference type="STRING" id="871968.DESME_01155"/>
<dbReference type="KEGG" id="dmt:DESME_01155"/>
<dbReference type="Proteomes" id="UP000010847">
    <property type="component" value="Chromosome"/>
</dbReference>
<dbReference type="RefSeq" id="WP_006716279.1">
    <property type="nucleotide sequence ID" value="NZ_CP007032.1"/>
</dbReference>
<reference evidence="1 2" key="1">
    <citation type="submission" date="2013-12" db="EMBL/GenBank/DDBJ databases">
        <authorList>
            <consortium name="DOE Joint Genome Institute"/>
            <person name="Smidt H."/>
            <person name="Huntemann M."/>
            <person name="Han J."/>
            <person name="Chen A."/>
            <person name="Kyrpides N."/>
            <person name="Mavromatis K."/>
            <person name="Markowitz V."/>
            <person name="Palaniappan K."/>
            <person name="Ivanova N."/>
            <person name="Schaumberg A."/>
            <person name="Pati A."/>
            <person name="Liolios K."/>
            <person name="Nordberg H.P."/>
            <person name="Cantor M.N."/>
            <person name="Hua S.X."/>
            <person name="Woyke T."/>
        </authorList>
    </citation>
    <scope>NUCLEOTIDE SEQUENCE [LARGE SCALE GENOMIC DNA]</scope>
    <source>
        <strain evidence="2">DSM 15288</strain>
    </source>
</reference>
<dbReference type="AlphaFoldDB" id="W0E9W4"/>